<name>A0ABW8VZU0_9PSED</name>
<accession>A0ABW8VZU0</accession>
<evidence type="ECO:0000313" key="3">
    <source>
        <dbReference type="EMBL" id="MFL8998548.1"/>
    </source>
</evidence>
<comment type="caution">
    <text evidence="3">The sequence shown here is derived from an EMBL/GenBank/DDBJ whole genome shotgun (WGS) entry which is preliminary data.</text>
</comment>
<keyword evidence="4" id="KW-1185">Reference proteome</keyword>
<sequence length="163" mass="17873">MWTTTQYRRLVQGSAWYDLIVTVAFVTPWSFAALHGVLTALSQALSLPGELPPFEPVHMLMANLLGSIVCVWSVLRIRDPQQVFGRYDAVARFLFSAWQAYALIQGASSLLVVFLVFELAWGVAQVLPVRAPSRASPLPHGMGVNSVKCGSEPAREEDRTGTA</sequence>
<feature type="transmembrane region" description="Helical" evidence="2">
    <location>
        <begin position="57"/>
        <end position="75"/>
    </location>
</feature>
<evidence type="ECO:0000256" key="1">
    <source>
        <dbReference type="SAM" id="MobiDB-lite"/>
    </source>
</evidence>
<feature type="transmembrane region" description="Helical" evidence="2">
    <location>
        <begin position="16"/>
        <end position="37"/>
    </location>
</feature>
<keyword evidence="2" id="KW-0812">Transmembrane</keyword>
<keyword evidence="2" id="KW-0472">Membrane</keyword>
<feature type="compositionally biased region" description="Basic and acidic residues" evidence="1">
    <location>
        <begin position="153"/>
        <end position="163"/>
    </location>
</feature>
<protein>
    <submittedName>
        <fullName evidence="3">Uncharacterized protein</fullName>
    </submittedName>
</protein>
<evidence type="ECO:0000256" key="2">
    <source>
        <dbReference type="SAM" id="Phobius"/>
    </source>
</evidence>
<dbReference type="Proteomes" id="UP001628646">
    <property type="component" value="Unassembled WGS sequence"/>
</dbReference>
<dbReference type="RefSeq" id="WP_407802574.1">
    <property type="nucleotide sequence ID" value="NZ_JBJNUX010000031.1"/>
</dbReference>
<feature type="region of interest" description="Disordered" evidence="1">
    <location>
        <begin position="142"/>
        <end position="163"/>
    </location>
</feature>
<evidence type="ECO:0000313" key="4">
    <source>
        <dbReference type="Proteomes" id="UP001628646"/>
    </source>
</evidence>
<organism evidence="3 4">
    <name type="scientific">Pseudomonas azerbaijanorientalis</name>
    <dbReference type="NCBI Taxonomy" id="2842350"/>
    <lineage>
        <taxon>Bacteria</taxon>
        <taxon>Pseudomonadati</taxon>
        <taxon>Pseudomonadota</taxon>
        <taxon>Gammaproteobacteria</taxon>
        <taxon>Pseudomonadales</taxon>
        <taxon>Pseudomonadaceae</taxon>
        <taxon>Pseudomonas</taxon>
    </lineage>
</organism>
<proteinExistence type="predicted"/>
<reference evidence="3 4" key="1">
    <citation type="submission" date="2024-12" db="EMBL/GenBank/DDBJ databases">
        <title>Pseudomonas species isolated from Lotus nodules promote plant growth.</title>
        <authorList>
            <person name="Yu Y.-H."/>
            <person name="Kurtenbach J."/>
            <person name="Crosbie D."/>
            <person name="Brachmann A."/>
            <person name="Marin M."/>
        </authorList>
    </citation>
    <scope>NUCLEOTIDE SEQUENCE [LARGE SCALE GENOMIC DNA]</scope>
    <source>
        <strain evidence="3 4">PLb11B</strain>
    </source>
</reference>
<gene>
    <name evidence="3" type="ORF">ACJ8NA_07755</name>
</gene>
<keyword evidence="2" id="KW-1133">Transmembrane helix</keyword>
<dbReference type="EMBL" id="JBJNUY010000003">
    <property type="protein sequence ID" value="MFL8998548.1"/>
    <property type="molecule type" value="Genomic_DNA"/>
</dbReference>